<protein>
    <submittedName>
        <fullName evidence="3">Uncharacterized protein</fullName>
    </submittedName>
</protein>
<keyword evidence="2" id="KW-1133">Transmembrane helix</keyword>
<name>A0A8K0UNY8_9AGAR</name>
<accession>A0A8K0UNY8</accession>
<keyword evidence="4" id="KW-1185">Reference proteome</keyword>
<dbReference type="EMBL" id="JAEVFJ010000016">
    <property type="protein sequence ID" value="KAH8100269.1"/>
    <property type="molecule type" value="Genomic_DNA"/>
</dbReference>
<dbReference type="Gene3D" id="2.60.120.260">
    <property type="entry name" value="Galactose-binding domain-like"/>
    <property type="match status" value="1"/>
</dbReference>
<proteinExistence type="predicted"/>
<evidence type="ECO:0000313" key="3">
    <source>
        <dbReference type="EMBL" id="KAH8100269.1"/>
    </source>
</evidence>
<feature type="region of interest" description="Disordered" evidence="1">
    <location>
        <begin position="321"/>
        <end position="348"/>
    </location>
</feature>
<evidence type="ECO:0000256" key="1">
    <source>
        <dbReference type="SAM" id="MobiDB-lite"/>
    </source>
</evidence>
<keyword evidence="2" id="KW-0472">Membrane</keyword>
<keyword evidence="2" id="KW-0812">Transmembrane</keyword>
<dbReference type="Proteomes" id="UP000813824">
    <property type="component" value="Unassembled WGS sequence"/>
</dbReference>
<feature type="compositionally biased region" description="Low complexity" evidence="1">
    <location>
        <begin position="232"/>
        <end position="251"/>
    </location>
</feature>
<comment type="caution">
    <text evidence="3">The sequence shown here is derived from an EMBL/GenBank/DDBJ whole genome shotgun (WGS) entry which is preliminary data.</text>
</comment>
<organism evidence="3 4">
    <name type="scientific">Cristinia sonorae</name>
    <dbReference type="NCBI Taxonomy" id="1940300"/>
    <lineage>
        <taxon>Eukaryota</taxon>
        <taxon>Fungi</taxon>
        <taxon>Dikarya</taxon>
        <taxon>Basidiomycota</taxon>
        <taxon>Agaricomycotina</taxon>
        <taxon>Agaricomycetes</taxon>
        <taxon>Agaricomycetidae</taxon>
        <taxon>Agaricales</taxon>
        <taxon>Pleurotineae</taxon>
        <taxon>Stephanosporaceae</taxon>
        <taxon>Cristinia</taxon>
    </lineage>
</organism>
<evidence type="ECO:0000313" key="4">
    <source>
        <dbReference type="Proteomes" id="UP000813824"/>
    </source>
</evidence>
<gene>
    <name evidence="3" type="ORF">BXZ70DRAFT_907396</name>
</gene>
<reference evidence="3" key="1">
    <citation type="journal article" date="2021" name="New Phytol.">
        <title>Evolutionary innovations through gain and loss of genes in the ectomycorrhizal Boletales.</title>
        <authorList>
            <person name="Wu G."/>
            <person name="Miyauchi S."/>
            <person name="Morin E."/>
            <person name="Kuo A."/>
            <person name="Drula E."/>
            <person name="Varga T."/>
            <person name="Kohler A."/>
            <person name="Feng B."/>
            <person name="Cao Y."/>
            <person name="Lipzen A."/>
            <person name="Daum C."/>
            <person name="Hundley H."/>
            <person name="Pangilinan J."/>
            <person name="Johnson J."/>
            <person name="Barry K."/>
            <person name="LaButti K."/>
            <person name="Ng V."/>
            <person name="Ahrendt S."/>
            <person name="Min B."/>
            <person name="Choi I.G."/>
            <person name="Park H."/>
            <person name="Plett J.M."/>
            <person name="Magnuson J."/>
            <person name="Spatafora J.W."/>
            <person name="Nagy L.G."/>
            <person name="Henrissat B."/>
            <person name="Grigoriev I.V."/>
            <person name="Yang Z.L."/>
            <person name="Xu J."/>
            <person name="Martin F.M."/>
        </authorList>
    </citation>
    <scope>NUCLEOTIDE SEQUENCE</scope>
    <source>
        <strain evidence="3">KKN 215</strain>
    </source>
</reference>
<dbReference type="AlphaFoldDB" id="A0A8K0UNY8"/>
<sequence length="348" mass="37307">MTSSNTTIAIVNEQSTEINYSGEWVNNGTHQAAIRSGAGLTFTYNGTKVWVTGTFYPLVSKRPWSVTFSLDGRDPLSLIGHDSYTVQSNVGLWESQDAVTLGEHTLVMRVTTASKDTPFLLDQILYAPEAETPRPGVTYNQTTPPQVTVTVSSVPGPSHSSVSTGAIVGIVVGGVVALLVAGLLAFWFYRKRMHPAKPFYYGDADAAEMLQEEGTTGVTLTDAKETPPSRPPNHSESNSHPPASESSCSHGSSRDSHDFTITPYQPSVTYSTSLDRSNSNRDSDSSPPATRFPPGLDPPLGKAAESALFTVTEDEPVYHQDSGVRLGGHGSREGIHIPAEVPPTYTPD</sequence>
<dbReference type="OrthoDB" id="3265734at2759"/>
<feature type="transmembrane region" description="Helical" evidence="2">
    <location>
        <begin position="166"/>
        <end position="189"/>
    </location>
</feature>
<feature type="region of interest" description="Disordered" evidence="1">
    <location>
        <begin position="216"/>
        <end position="304"/>
    </location>
</feature>
<evidence type="ECO:0000256" key="2">
    <source>
        <dbReference type="SAM" id="Phobius"/>
    </source>
</evidence>